<name>A0A395SW37_9HYPO</name>
<accession>A0A395SW37</accession>
<dbReference type="OrthoDB" id="5058708at2759"/>
<dbReference type="AlphaFoldDB" id="A0A395SW37"/>
<organism evidence="1 2">
    <name type="scientific">Fusarium longipes</name>
    <dbReference type="NCBI Taxonomy" id="694270"/>
    <lineage>
        <taxon>Eukaryota</taxon>
        <taxon>Fungi</taxon>
        <taxon>Dikarya</taxon>
        <taxon>Ascomycota</taxon>
        <taxon>Pezizomycotina</taxon>
        <taxon>Sordariomycetes</taxon>
        <taxon>Hypocreomycetidae</taxon>
        <taxon>Hypocreales</taxon>
        <taxon>Nectriaceae</taxon>
        <taxon>Fusarium</taxon>
    </lineage>
</organism>
<dbReference type="Proteomes" id="UP000266234">
    <property type="component" value="Unassembled WGS sequence"/>
</dbReference>
<protein>
    <submittedName>
        <fullName evidence="1">Uncharacterized protein</fullName>
    </submittedName>
</protein>
<comment type="caution">
    <text evidence="1">The sequence shown here is derived from an EMBL/GenBank/DDBJ whole genome shotgun (WGS) entry which is preliminary data.</text>
</comment>
<reference evidence="1 2" key="1">
    <citation type="journal article" date="2018" name="PLoS Pathog.">
        <title>Evolution of structural diversity of trichothecenes, a family of toxins produced by plant pathogenic and entomopathogenic fungi.</title>
        <authorList>
            <person name="Proctor R.H."/>
            <person name="McCormick S.P."/>
            <person name="Kim H.S."/>
            <person name="Cardoza R.E."/>
            <person name="Stanley A.M."/>
            <person name="Lindo L."/>
            <person name="Kelly A."/>
            <person name="Brown D.W."/>
            <person name="Lee T."/>
            <person name="Vaughan M.M."/>
            <person name="Alexander N.J."/>
            <person name="Busman M."/>
            <person name="Gutierrez S."/>
        </authorList>
    </citation>
    <scope>NUCLEOTIDE SEQUENCE [LARGE SCALE GENOMIC DNA]</scope>
    <source>
        <strain evidence="1 2">NRRL 20695</strain>
    </source>
</reference>
<dbReference type="EMBL" id="PXOG01000114">
    <property type="protein sequence ID" value="RGP76397.1"/>
    <property type="molecule type" value="Genomic_DNA"/>
</dbReference>
<evidence type="ECO:0000313" key="2">
    <source>
        <dbReference type="Proteomes" id="UP000266234"/>
    </source>
</evidence>
<sequence length="549" mass="63519">MASSNSAPQPSTVPKLPLDIIYSIGLSVASETLEQTGLYVKHDFEPKYKPDRSTLHHLTYLSKATRDVLEPLLYRYFTFTTPQGVMNTFITLIQRPELRKHVQQIASFTALSGPDIRKRQLPICKKIWSKRCPSDKPALMRLLSGAGLHDLAWSACMLERTKQRFMFSPDFKHDGILEIMFAAILFLTPNVTTFMWRDMNTNPKAFILDHIMSETVEAGVPLMPKLQYLRTEKSAFVEARQAQFFTPHVNMWDNLQTLFLNDVDLDVEFFEMLVRGDFKENRPVKELYIRCVSGAEIPGSLSSFPPGFELSSTAVLNANDPDQDKEKFNAFPNLELLDIRLVHHHERYENGSPTLKAFMHAVGCPKVLKLEGHRLPRKQLDTGVVHDKLTYLKVRDHLPASESRMCDSTTLLQGLNQWWGISSHMVPNLTKIEWDHYTFQREDLSGEDKAVWQVVGEEEWEDDSNHGNNDDFNWVVDEDQQVRHVADNIYYDPQTDEYFEDGFEHIMAALRNMNIDPNIEQHFHQELLRVQGRHHHRHNHNHNHPHFGA</sequence>
<gene>
    <name evidence="1" type="ORF">FLONG3_5281</name>
</gene>
<keyword evidence="2" id="KW-1185">Reference proteome</keyword>
<proteinExistence type="predicted"/>
<evidence type="ECO:0000313" key="1">
    <source>
        <dbReference type="EMBL" id="RGP76397.1"/>
    </source>
</evidence>